<dbReference type="PANTHER" id="PTHR22801:SF63">
    <property type="entry name" value="C-TYPE LECTIN DOMAIN-CONTAINING PROTEIN"/>
    <property type="match status" value="1"/>
</dbReference>
<dbReference type="InterPro" id="IPR016187">
    <property type="entry name" value="CTDL_fold"/>
</dbReference>
<keyword evidence="4" id="KW-1185">Reference proteome</keyword>
<dbReference type="Pfam" id="PF00059">
    <property type="entry name" value="Lectin_C"/>
    <property type="match status" value="2"/>
</dbReference>
<protein>
    <recommendedName>
        <fullName evidence="2">C-type lectin domain-containing protein</fullName>
    </recommendedName>
</protein>
<evidence type="ECO:0000256" key="1">
    <source>
        <dbReference type="SAM" id="MobiDB-lite"/>
    </source>
</evidence>
<sequence length="397" mass="45257">DCLYWKGSHYKHLGTKPEKPGIGFADGNCDMQRYFVCDAKLESEDEKLVSDEDLYFGKESSPTDVIKLFNKMKKDGSAFSSHSKTRICPSDYIKIKGQCLKFQARKRLTWHMAVHECQDMGGSLATLLNPQAQSSIMAEDYKGKEFAEFWIGASDFDHEGSWKWIDGDLINFPWAPGKPGSNDDKNCLLWLSRRLGYVDHGCKALHHFVCEDHMVAGLCPGGYIPVGAQCLSFIVGAHLNYTAAQKYCRGDHADLATIMDPHIVAKYITEYYAEKDFWFGASDNEMEGEWLWVTGDPLEFPWAAGQPDNQNQEDCMYWAANPQGFYDGSCGHTKLYICEVPLQVPIEEDTDDDDENNEYADEEGEEEDDEIAQGRLEDEFGEELEHEQEEFRSRWLK</sequence>
<dbReference type="AlphaFoldDB" id="A0AAV2R697"/>
<accession>A0AAV2R697</accession>
<feature type="domain" description="C-type lectin" evidence="2">
    <location>
        <begin position="226"/>
        <end position="339"/>
    </location>
</feature>
<feature type="domain" description="C-type lectin" evidence="2">
    <location>
        <begin position="95"/>
        <end position="211"/>
    </location>
</feature>
<dbReference type="InterPro" id="IPR016186">
    <property type="entry name" value="C-type_lectin-like/link_sf"/>
</dbReference>
<dbReference type="InterPro" id="IPR001304">
    <property type="entry name" value="C-type_lectin-like"/>
</dbReference>
<organism evidence="3 4">
    <name type="scientific">Meganyctiphanes norvegica</name>
    <name type="common">Northern krill</name>
    <name type="synonym">Thysanopoda norvegica</name>
    <dbReference type="NCBI Taxonomy" id="48144"/>
    <lineage>
        <taxon>Eukaryota</taxon>
        <taxon>Metazoa</taxon>
        <taxon>Ecdysozoa</taxon>
        <taxon>Arthropoda</taxon>
        <taxon>Crustacea</taxon>
        <taxon>Multicrustacea</taxon>
        <taxon>Malacostraca</taxon>
        <taxon>Eumalacostraca</taxon>
        <taxon>Eucarida</taxon>
        <taxon>Euphausiacea</taxon>
        <taxon>Euphausiidae</taxon>
        <taxon>Meganyctiphanes</taxon>
    </lineage>
</organism>
<dbReference type="CDD" id="cd00037">
    <property type="entry name" value="CLECT"/>
    <property type="match status" value="2"/>
</dbReference>
<feature type="non-terminal residue" evidence="3">
    <location>
        <position position="1"/>
    </location>
</feature>
<dbReference type="InterPro" id="IPR050801">
    <property type="entry name" value="Ca-Dep_Lectins_ImmuneDev"/>
</dbReference>
<name>A0AAV2R697_MEGNR</name>
<comment type="caution">
    <text evidence="3">The sequence shown here is derived from an EMBL/GenBank/DDBJ whole genome shotgun (WGS) entry which is preliminary data.</text>
</comment>
<proteinExistence type="predicted"/>
<feature type="region of interest" description="Disordered" evidence="1">
    <location>
        <begin position="345"/>
        <end position="371"/>
    </location>
</feature>
<evidence type="ECO:0000313" key="4">
    <source>
        <dbReference type="Proteomes" id="UP001497623"/>
    </source>
</evidence>
<dbReference type="Proteomes" id="UP001497623">
    <property type="component" value="Unassembled WGS sequence"/>
</dbReference>
<dbReference type="Gene3D" id="3.10.100.10">
    <property type="entry name" value="Mannose-Binding Protein A, subunit A"/>
    <property type="match status" value="2"/>
</dbReference>
<dbReference type="EMBL" id="CAXKWB010017025">
    <property type="protein sequence ID" value="CAL4117724.1"/>
    <property type="molecule type" value="Genomic_DNA"/>
</dbReference>
<dbReference type="SMART" id="SM00034">
    <property type="entry name" value="CLECT"/>
    <property type="match status" value="2"/>
</dbReference>
<reference evidence="3 4" key="1">
    <citation type="submission" date="2024-05" db="EMBL/GenBank/DDBJ databases">
        <authorList>
            <person name="Wallberg A."/>
        </authorList>
    </citation>
    <scope>NUCLEOTIDE SEQUENCE [LARGE SCALE GENOMIC DNA]</scope>
</reference>
<dbReference type="PANTHER" id="PTHR22801">
    <property type="entry name" value="LITHOSTATHINE"/>
    <property type="match status" value="1"/>
</dbReference>
<evidence type="ECO:0000313" key="3">
    <source>
        <dbReference type="EMBL" id="CAL4117724.1"/>
    </source>
</evidence>
<dbReference type="SUPFAM" id="SSF56436">
    <property type="entry name" value="C-type lectin-like"/>
    <property type="match status" value="2"/>
</dbReference>
<feature type="compositionally biased region" description="Acidic residues" evidence="1">
    <location>
        <begin position="346"/>
        <end position="371"/>
    </location>
</feature>
<dbReference type="PROSITE" id="PS50041">
    <property type="entry name" value="C_TYPE_LECTIN_2"/>
    <property type="match status" value="2"/>
</dbReference>
<evidence type="ECO:0000259" key="2">
    <source>
        <dbReference type="PROSITE" id="PS50041"/>
    </source>
</evidence>
<gene>
    <name evidence="3" type="ORF">MNOR_LOCUS21272</name>
</gene>